<protein>
    <submittedName>
        <fullName evidence="1">Uncharacterized protein</fullName>
    </submittedName>
</protein>
<dbReference type="HOGENOM" id="CLU_3095447_0_0_10"/>
<accession>B6W328</accession>
<proteinExistence type="predicted"/>
<organism evidence="1 2">
    <name type="scientific">Phocaeicola dorei DSM 17855</name>
    <dbReference type="NCBI Taxonomy" id="483217"/>
    <lineage>
        <taxon>Bacteria</taxon>
        <taxon>Pseudomonadati</taxon>
        <taxon>Bacteroidota</taxon>
        <taxon>Bacteroidia</taxon>
        <taxon>Bacteroidales</taxon>
        <taxon>Bacteroidaceae</taxon>
        <taxon>Phocaeicola</taxon>
    </lineage>
</organism>
<sequence length="51" mass="6002">MTAWKRPKKNAIIKKVRQQMRRMIIPLVMETVKQSIARLMARSHISKVVIS</sequence>
<dbReference type="EMBL" id="ABWZ01000075">
    <property type="protein sequence ID" value="EEB23704.1"/>
    <property type="molecule type" value="Genomic_DNA"/>
</dbReference>
<gene>
    <name evidence="1" type="ORF">BACDOR_04159</name>
</gene>
<dbReference type="Proteomes" id="UP000004849">
    <property type="component" value="Unassembled WGS sequence"/>
</dbReference>
<evidence type="ECO:0000313" key="2">
    <source>
        <dbReference type="Proteomes" id="UP000004849"/>
    </source>
</evidence>
<evidence type="ECO:0000313" key="1">
    <source>
        <dbReference type="EMBL" id="EEB23704.1"/>
    </source>
</evidence>
<reference evidence="1 2" key="2">
    <citation type="submission" date="2008-10" db="EMBL/GenBank/DDBJ databases">
        <authorList>
            <person name="Fulton L."/>
            <person name="Clifton S."/>
            <person name="Fulton B."/>
            <person name="Xu J."/>
            <person name="Minx P."/>
            <person name="Pepin K.H."/>
            <person name="Johnson M."/>
            <person name="Thiruvilangam P."/>
            <person name="Bhonagiri V."/>
            <person name="Nash W.E."/>
            <person name="Mardis E.R."/>
            <person name="Wilson R.K."/>
        </authorList>
    </citation>
    <scope>NUCLEOTIDE SEQUENCE [LARGE SCALE GENOMIC DNA]</scope>
    <source>
        <strain evidence="1 2">DSM 17855</strain>
    </source>
</reference>
<name>B6W328_9BACT</name>
<dbReference type="AlphaFoldDB" id="B6W328"/>
<reference evidence="1 2" key="1">
    <citation type="submission" date="2008-10" db="EMBL/GenBank/DDBJ databases">
        <title>Draft genome sequence of Bacteroides dorei (DSM 17855).</title>
        <authorList>
            <person name="Sudarsanam P."/>
            <person name="Ley R."/>
            <person name="Guruge J."/>
            <person name="Turnbaugh P.J."/>
            <person name="Mahowald M."/>
            <person name="Liep D."/>
            <person name="Gordon J."/>
        </authorList>
    </citation>
    <scope>NUCLEOTIDE SEQUENCE [LARGE SCALE GENOMIC DNA]</scope>
    <source>
        <strain evidence="1 2">DSM 17855</strain>
    </source>
</reference>